<evidence type="ECO:0000256" key="11">
    <source>
        <dbReference type="ARBA" id="ARBA00023204"/>
    </source>
</evidence>
<protein>
    <recommendedName>
        <fullName evidence="3">DNA ligase (NAD(+))</fullName>
        <ecNumber evidence="3">6.5.1.2</ecNumber>
    </recommendedName>
</protein>
<name>A0A3B0ZUB4_9ZZZZ</name>
<evidence type="ECO:0000256" key="10">
    <source>
        <dbReference type="ARBA" id="ARBA00023027"/>
    </source>
</evidence>
<dbReference type="FunFam" id="1.10.287.610:FF:000002">
    <property type="entry name" value="DNA ligase"/>
    <property type="match status" value="1"/>
</dbReference>
<dbReference type="PANTHER" id="PTHR23389:SF9">
    <property type="entry name" value="DNA LIGASE"/>
    <property type="match status" value="1"/>
</dbReference>
<reference evidence="14" key="1">
    <citation type="submission" date="2018-06" db="EMBL/GenBank/DDBJ databases">
        <authorList>
            <person name="Zhirakovskaya E."/>
        </authorList>
    </citation>
    <scope>NUCLEOTIDE SEQUENCE</scope>
</reference>
<comment type="catalytic activity">
    <reaction evidence="12">
        <text>NAD(+) + (deoxyribonucleotide)n-3'-hydroxyl + 5'-phospho-(deoxyribonucleotide)m = (deoxyribonucleotide)n+m + AMP + beta-nicotinamide D-nucleotide.</text>
        <dbReference type="EC" id="6.5.1.2"/>
    </reaction>
</comment>
<keyword evidence="7" id="KW-0227">DNA damage</keyword>
<dbReference type="Gene3D" id="6.20.10.30">
    <property type="match status" value="1"/>
</dbReference>
<dbReference type="NCBIfam" id="TIGR00575">
    <property type="entry name" value="dnlj"/>
    <property type="match status" value="1"/>
</dbReference>
<evidence type="ECO:0000256" key="8">
    <source>
        <dbReference type="ARBA" id="ARBA00022833"/>
    </source>
</evidence>
<dbReference type="Pfam" id="PF00533">
    <property type="entry name" value="BRCT"/>
    <property type="match status" value="1"/>
</dbReference>
<dbReference type="Pfam" id="PF14520">
    <property type="entry name" value="HHH_5"/>
    <property type="match status" value="1"/>
</dbReference>
<dbReference type="GO" id="GO:0003677">
    <property type="term" value="F:DNA binding"/>
    <property type="evidence" value="ECO:0007669"/>
    <property type="project" value="InterPro"/>
</dbReference>
<dbReference type="SUPFAM" id="SSF47781">
    <property type="entry name" value="RuvA domain 2-like"/>
    <property type="match status" value="1"/>
</dbReference>
<dbReference type="InterPro" id="IPR010994">
    <property type="entry name" value="RuvA_2-like"/>
</dbReference>
<dbReference type="PROSITE" id="PS01056">
    <property type="entry name" value="DNA_LIGASE_N2"/>
    <property type="match status" value="1"/>
</dbReference>
<feature type="domain" description="BRCT" evidence="13">
    <location>
        <begin position="597"/>
        <end position="673"/>
    </location>
</feature>
<dbReference type="Pfam" id="PF03120">
    <property type="entry name" value="OB_DNA_ligase"/>
    <property type="match status" value="1"/>
</dbReference>
<dbReference type="InterPro" id="IPR001679">
    <property type="entry name" value="DNA_ligase"/>
</dbReference>
<dbReference type="PROSITE" id="PS01055">
    <property type="entry name" value="DNA_LIGASE_N1"/>
    <property type="match status" value="1"/>
</dbReference>
<evidence type="ECO:0000259" key="13">
    <source>
        <dbReference type="PROSITE" id="PS50172"/>
    </source>
</evidence>
<evidence type="ECO:0000256" key="2">
    <source>
        <dbReference type="ARBA" id="ARBA00004067"/>
    </source>
</evidence>
<dbReference type="FunFam" id="2.40.50.140:FF:000012">
    <property type="entry name" value="DNA ligase"/>
    <property type="match status" value="1"/>
</dbReference>
<dbReference type="FunFam" id="3.30.470.30:FF:000001">
    <property type="entry name" value="DNA ligase"/>
    <property type="match status" value="1"/>
</dbReference>
<dbReference type="SUPFAM" id="SSF50249">
    <property type="entry name" value="Nucleic acid-binding proteins"/>
    <property type="match status" value="1"/>
</dbReference>
<dbReference type="PANTHER" id="PTHR23389">
    <property type="entry name" value="CHROMOSOME TRANSMISSION FIDELITY FACTOR 18"/>
    <property type="match status" value="1"/>
</dbReference>
<comment type="cofactor">
    <cofactor evidence="1">
        <name>Mg(2+)</name>
        <dbReference type="ChEBI" id="CHEBI:18420"/>
    </cofactor>
</comment>
<dbReference type="AlphaFoldDB" id="A0A3B0ZUB4"/>
<dbReference type="FunFam" id="1.10.150.20:FF:000006">
    <property type="entry name" value="DNA ligase"/>
    <property type="match status" value="1"/>
</dbReference>
<dbReference type="InterPro" id="IPR036420">
    <property type="entry name" value="BRCT_dom_sf"/>
</dbReference>
<keyword evidence="9" id="KW-0460">Magnesium</keyword>
<dbReference type="EC" id="6.5.1.2" evidence="3"/>
<dbReference type="Pfam" id="PF01653">
    <property type="entry name" value="DNA_ligase_aden"/>
    <property type="match status" value="1"/>
</dbReference>
<dbReference type="EMBL" id="UOFT01000045">
    <property type="protein sequence ID" value="VAW95321.1"/>
    <property type="molecule type" value="Genomic_DNA"/>
</dbReference>
<dbReference type="InterPro" id="IPR003583">
    <property type="entry name" value="Hlx-hairpin-Hlx_DNA-bd_motif"/>
</dbReference>
<evidence type="ECO:0000256" key="9">
    <source>
        <dbReference type="ARBA" id="ARBA00022842"/>
    </source>
</evidence>
<keyword evidence="11" id="KW-0234">DNA repair</keyword>
<dbReference type="InterPro" id="IPR041663">
    <property type="entry name" value="DisA/LigA_HHH"/>
</dbReference>
<keyword evidence="4 14" id="KW-0436">Ligase</keyword>
<dbReference type="Gene3D" id="3.30.470.30">
    <property type="entry name" value="DNA ligase/mRNA capping enzyme"/>
    <property type="match status" value="1"/>
</dbReference>
<evidence type="ECO:0000256" key="4">
    <source>
        <dbReference type="ARBA" id="ARBA00022598"/>
    </source>
</evidence>
<dbReference type="SMART" id="SM00292">
    <property type="entry name" value="BRCT"/>
    <property type="match status" value="1"/>
</dbReference>
<evidence type="ECO:0000256" key="3">
    <source>
        <dbReference type="ARBA" id="ARBA00012722"/>
    </source>
</evidence>
<dbReference type="PROSITE" id="PS50172">
    <property type="entry name" value="BRCT"/>
    <property type="match status" value="1"/>
</dbReference>
<dbReference type="GO" id="GO:0003911">
    <property type="term" value="F:DNA ligase (NAD+) activity"/>
    <property type="evidence" value="ECO:0007669"/>
    <property type="project" value="UniProtKB-EC"/>
</dbReference>
<dbReference type="InterPro" id="IPR004149">
    <property type="entry name" value="Znf_DNAligase_C4"/>
</dbReference>
<dbReference type="Gene3D" id="1.10.287.610">
    <property type="entry name" value="Helix hairpin bin"/>
    <property type="match status" value="1"/>
</dbReference>
<dbReference type="InterPro" id="IPR001357">
    <property type="entry name" value="BRCT_dom"/>
</dbReference>
<keyword evidence="8" id="KW-0862">Zinc</keyword>
<dbReference type="InterPro" id="IPR013840">
    <property type="entry name" value="DNAligase_N"/>
</dbReference>
<sequence length="673" mass="73776">MSALLTKINKLKDELNQHNYQYYVLDNPEISDSGYDKLLRELQEIEAQHPELITPDSPTQRVGATPLAEFNSVKHEMPMLSLANAFSAEEFSEFNQRIIDSLTKADAYNGEDLKYAAEPKLDGLAISLLYEKGILVRGATRGDGSTGEDVTQNIRTIETIPLKLLGSDIPSRLEVRGEVIMDKKGFDKLNQIQQINNEKVFANPRNAAAGSLRQLDSKITATRPLSFYCYGIGIISDDVALPDTHSGIMTQLKSWGIRINPESKVVTGTNGADKYYKSLFNKRESLDYEIDGIVYKVDSLASQTILGFVARAPRWAIARKFPAHEEMTKVLGIDIQVGRTGALTPVARLEPVFVGGVTVSNATLHNQDEIERLDIRVGDTIVIRRAGDVIPQVVNVVLSKREGKPRKFKIPTHCPVCGSLAVRNENEVVTSCSGGLFCEAQGKQAIIHFASRKAMNIDGLGDKLIELLVDKGLIKTSADLYSLAQEQLAGLERMGDKSAKKLLKALSNSKQTTLARFIFALGIHDVGETTAKTLAEHFRSLEKLESASFDELVSIRDVGPVVANNVLTFFKQEHNREVIDALLAMGIHWPKIPEPSSQVQVLSGKTFVITGTFSDMSRDEAKQALQALGAKVTGSVSKKTDYVVAGENSGSKVDKAQQLGIDILSEAQLKALL</sequence>
<dbReference type="CDD" id="cd17748">
    <property type="entry name" value="BRCT_DNA_ligase_like"/>
    <property type="match status" value="1"/>
</dbReference>
<dbReference type="NCBIfam" id="NF005932">
    <property type="entry name" value="PRK07956.1"/>
    <property type="match status" value="1"/>
</dbReference>
<dbReference type="GO" id="GO:0006281">
    <property type="term" value="P:DNA repair"/>
    <property type="evidence" value="ECO:0007669"/>
    <property type="project" value="UniProtKB-KW"/>
</dbReference>
<evidence type="ECO:0000256" key="5">
    <source>
        <dbReference type="ARBA" id="ARBA00022705"/>
    </source>
</evidence>
<keyword evidence="6" id="KW-0479">Metal-binding</keyword>
<dbReference type="PIRSF" id="PIRSF001604">
    <property type="entry name" value="LigA"/>
    <property type="match status" value="1"/>
</dbReference>
<dbReference type="SMART" id="SM00532">
    <property type="entry name" value="LIGANc"/>
    <property type="match status" value="1"/>
</dbReference>
<gene>
    <name evidence="14" type="ORF">MNBD_GAMMA23-967</name>
</gene>
<evidence type="ECO:0000256" key="1">
    <source>
        <dbReference type="ARBA" id="ARBA00001946"/>
    </source>
</evidence>
<dbReference type="InterPro" id="IPR012340">
    <property type="entry name" value="NA-bd_OB-fold"/>
</dbReference>
<dbReference type="HAMAP" id="MF_01588">
    <property type="entry name" value="DNA_ligase_A"/>
    <property type="match status" value="1"/>
</dbReference>
<dbReference type="GO" id="GO:0005829">
    <property type="term" value="C:cytosol"/>
    <property type="evidence" value="ECO:0007669"/>
    <property type="project" value="TreeGrafter"/>
</dbReference>
<dbReference type="InterPro" id="IPR013839">
    <property type="entry name" value="DNAligase_adenylation"/>
</dbReference>
<dbReference type="InterPro" id="IPR004150">
    <property type="entry name" value="NAD_DNA_ligase_OB"/>
</dbReference>
<dbReference type="InterPro" id="IPR018239">
    <property type="entry name" value="DNA_ligase_AS"/>
</dbReference>
<dbReference type="Gene3D" id="2.40.50.140">
    <property type="entry name" value="Nucleic acid-binding proteins"/>
    <property type="match status" value="1"/>
</dbReference>
<proteinExistence type="inferred from homology"/>
<evidence type="ECO:0000256" key="7">
    <source>
        <dbReference type="ARBA" id="ARBA00022763"/>
    </source>
</evidence>
<dbReference type="Gene3D" id="1.10.150.20">
    <property type="entry name" value="5' to 3' exonuclease, C-terminal subdomain"/>
    <property type="match status" value="2"/>
</dbReference>
<dbReference type="SUPFAM" id="SSF56091">
    <property type="entry name" value="DNA ligase/mRNA capping enzyme, catalytic domain"/>
    <property type="match status" value="1"/>
</dbReference>
<dbReference type="InterPro" id="IPR033136">
    <property type="entry name" value="DNA_ligase_CS"/>
</dbReference>
<dbReference type="SUPFAM" id="SSF52113">
    <property type="entry name" value="BRCT domain"/>
    <property type="match status" value="1"/>
</dbReference>
<dbReference type="GO" id="GO:0046872">
    <property type="term" value="F:metal ion binding"/>
    <property type="evidence" value="ECO:0007669"/>
    <property type="project" value="UniProtKB-KW"/>
</dbReference>
<dbReference type="CDD" id="cd00114">
    <property type="entry name" value="LIGANc"/>
    <property type="match status" value="1"/>
</dbReference>
<dbReference type="SMART" id="SM00278">
    <property type="entry name" value="HhH1"/>
    <property type="match status" value="4"/>
</dbReference>
<dbReference type="Gene3D" id="3.40.50.10190">
    <property type="entry name" value="BRCT domain"/>
    <property type="match status" value="1"/>
</dbReference>
<keyword evidence="5" id="KW-0235">DNA replication</keyword>
<keyword evidence="10" id="KW-0520">NAD</keyword>
<dbReference type="Pfam" id="PF12826">
    <property type="entry name" value="HHH_2"/>
    <property type="match status" value="1"/>
</dbReference>
<dbReference type="Pfam" id="PF03119">
    <property type="entry name" value="DNA_ligase_ZBD"/>
    <property type="match status" value="1"/>
</dbReference>
<organism evidence="14">
    <name type="scientific">hydrothermal vent metagenome</name>
    <dbReference type="NCBI Taxonomy" id="652676"/>
    <lineage>
        <taxon>unclassified sequences</taxon>
        <taxon>metagenomes</taxon>
        <taxon>ecological metagenomes</taxon>
    </lineage>
</organism>
<evidence type="ECO:0000313" key="14">
    <source>
        <dbReference type="EMBL" id="VAW95321.1"/>
    </source>
</evidence>
<comment type="function">
    <text evidence="2">DNA ligase that catalyzes the formation of phosphodiester linkages between 5'-phosphoryl and 3'-hydroxyl groups in double-stranded DNA using NAD as a coenzyme and as the energy source for the reaction. It is essential for DNA replication and repair of damaged DNA.</text>
</comment>
<dbReference type="FunFam" id="3.40.50.10190:FF:000054">
    <property type="entry name" value="DNA ligase"/>
    <property type="match status" value="1"/>
</dbReference>
<evidence type="ECO:0000256" key="12">
    <source>
        <dbReference type="ARBA" id="ARBA00034005"/>
    </source>
</evidence>
<dbReference type="GO" id="GO:0006260">
    <property type="term" value="P:DNA replication"/>
    <property type="evidence" value="ECO:0007669"/>
    <property type="project" value="UniProtKB-KW"/>
</dbReference>
<accession>A0A3B0ZUB4</accession>
<evidence type="ECO:0000256" key="6">
    <source>
        <dbReference type="ARBA" id="ARBA00022723"/>
    </source>
</evidence>
<dbReference type="FunFam" id="1.10.150.20:FF:000007">
    <property type="entry name" value="DNA ligase"/>
    <property type="match status" value="1"/>
</dbReference>